<dbReference type="Pfam" id="PF06414">
    <property type="entry name" value="Zeta_toxin"/>
    <property type="match status" value="1"/>
</dbReference>
<organism evidence="5 6">
    <name type="scientific">Zooshikella ganghwensis</name>
    <dbReference type="NCBI Taxonomy" id="202772"/>
    <lineage>
        <taxon>Bacteria</taxon>
        <taxon>Pseudomonadati</taxon>
        <taxon>Pseudomonadota</taxon>
        <taxon>Gammaproteobacteria</taxon>
        <taxon>Oceanospirillales</taxon>
        <taxon>Zooshikellaceae</taxon>
        <taxon>Zooshikella</taxon>
    </lineage>
</organism>
<keyword evidence="6" id="KW-1185">Reference proteome</keyword>
<dbReference type="InterPro" id="IPR027417">
    <property type="entry name" value="P-loop_NTPase"/>
</dbReference>
<dbReference type="AlphaFoldDB" id="A0A4P9VH98"/>
<evidence type="ECO:0000259" key="3">
    <source>
        <dbReference type="Pfam" id="PF06414"/>
    </source>
</evidence>
<evidence type="ECO:0000313" key="6">
    <source>
        <dbReference type="Proteomes" id="UP000257039"/>
    </source>
</evidence>
<proteinExistence type="predicted"/>
<dbReference type="GO" id="GO:0016301">
    <property type="term" value="F:kinase activity"/>
    <property type="evidence" value="ECO:0007669"/>
    <property type="project" value="InterPro"/>
</dbReference>
<name>A0A4P9VH98_9GAMM</name>
<evidence type="ECO:0000313" key="5">
    <source>
        <dbReference type="EMBL" id="RDH41846.1"/>
    </source>
</evidence>
<accession>A0A4P9VH98</accession>
<protein>
    <recommendedName>
        <fullName evidence="3">Zeta toxin domain-containing protein</fullName>
    </recommendedName>
</protein>
<keyword evidence="1" id="KW-0547">Nucleotide-binding</keyword>
<sequence length="88" mass="9740">MLTKQYVLPKEIHDNIFENEIKPFHLAKSQTQEKPLAIITGGQPGSGKSGITSEAKKDDIQAANLTHQDASQWAIFEATLSLINEYNS</sequence>
<evidence type="ECO:0000313" key="4">
    <source>
        <dbReference type="EMBL" id="RDH41814.1"/>
    </source>
</evidence>
<feature type="domain" description="Zeta toxin" evidence="3">
    <location>
        <begin position="29"/>
        <end position="65"/>
    </location>
</feature>
<dbReference type="Proteomes" id="UP000257039">
    <property type="component" value="Unassembled WGS sequence"/>
</dbReference>
<dbReference type="EMBL" id="NDXW01000003">
    <property type="protein sequence ID" value="RDH41814.1"/>
    <property type="molecule type" value="Genomic_DNA"/>
</dbReference>
<reference evidence="5 6" key="1">
    <citation type="submission" date="2017-04" db="EMBL/GenBank/DDBJ databases">
        <title>Draft genome sequence of Zooshikella ganghwensis VG4 isolated from Red Sea sediments.</title>
        <authorList>
            <person name="Rehman Z."/>
            <person name="Alam I."/>
            <person name="Kamau A."/>
            <person name="Bajic V."/>
            <person name="Leiknes T."/>
        </authorList>
    </citation>
    <scope>NUCLEOTIDE SEQUENCE [LARGE SCALE GENOMIC DNA]</scope>
    <source>
        <strain evidence="5 6">VG4</strain>
    </source>
</reference>
<dbReference type="Gene3D" id="3.40.50.300">
    <property type="entry name" value="P-loop containing nucleotide triphosphate hydrolases"/>
    <property type="match status" value="1"/>
</dbReference>
<dbReference type="GO" id="GO:0005524">
    <property type="term" value="F:ATP binding"/>
    <property type="evidence" value="ECO:0007669"/>
    <property type="project" value="UniProtKB-KW"/>
</dbReference>
<dbReference type="InterPro" id="IPR010488">
    <property type="entry name" value="Zeta_toxin_domain"/>
</dbReference>
<evidence type="ECO:0000256" key="2">
    <source>
        <dbReference type="ARBA" id="ARBA00022840"/>
    </source>
</evidence>
<keyword evidence="2" id="KW-0067">ATP-binding</keyword>
<dbReference type="EMBL" id="NDXW01000002">
    <property type="protein sequence ID" value="RDH41846.1"/>
    <property type="molecule type" value="Genomic_DNA"/>
</dbReference>
<dbReference type="RefSeq" id="WP_094789519.1">
    <property type="nucleotide sequence ID" value="NZ_NDXW01000002.1"/>
</dbReference>
<evidence type="ECO:0000256" key="1">
    <source>
        <dbReference type="ARBA" id="ARBA00022741"/>
    </source>
</evidence>
<gene>
    <name evidence="5" type="ORF">B9G39_25825</name>
    <name evidence="4" type="ORF">B9G39_26685</name>
</gene>
<comment type="caution">
    <text evidence="5">The sequence shown here is derived from an EMBL/GenBank/DDBJ whole genome shotgun (WGS) entry which is preliminary data.</text>
</comment>